<evidence type="ECO:0000313" key="3">
    <source>
        <dbReference type="EMBL" id="KAJ8316246.1"/>
    </source>
</evidence>
<feature type="transmembrane region" description="Helical" evidence="1">
    <location>
        <begin position="200"/>
        <end position="219"/>
    </location>
</feature>
<comment type="caution">
    <text evidence="3">The sequence shown here is derived from an EMBL/GenBank/DDBJ whole genome shotgun (WGS) entry which is preliminary data.</text>
</comment>
<protein>
    <submittedName>
        <fullName evidence="3">Uncharacterized protein</fullName>
    </submittedName>
</protein>
<dbReference type="SUPFAM" id="SSF48726">
    <property type="entry name" value="Immunoglobulin"/>
    <property type="match status" value="1"/>
</dbReference>
<accession>A0ABQ9FHW0</accession>
<dbReference type="InterPro" id="IPR013783">
    <property type="entry name" value="Ig-like_fold"/>
</dbReference>
<keyword evidence="2" id="KW-0732">Signal</keyword>
<sequence length="351" mass="40403">MIIITLVLLFQGVLSQSITVTPNTTSIDILKGGNSTIEYKINPGLSNDWVVEMNFGDSFHDFFIHRSGQPYTPPEECLNCNVTFNNLTTTFTLNLYNVTNDNIGTYIGTDTVFEVWYEAYPVPKFKWTFLAENGIEDEDVTSSFLVVNVVDGTYRFRSLLLLNRTYTRRTGHYRIDIWNFLGHASSQIYIQDSKAVHVNVYKVLLLTILCIVFPIYIVIECTIRIKKRRNATELRKYGNCYKSHLEVKSVIKCYFFFFIYINRIEDSNKQGSAYSSVSERDIDGDGYLNMKEHRIPVFCIRQDPNEQDLTESSVSGGDKDADGYLIMKGQNIPDNCKRYVSNIYVISTKEF</sequence>
<dbReference type="Gene3D" id="2.60.40.10">
    <property type="entry name" value="Immunoglobulins"/>
    <property type="match status" value="1"/>
</dbReference>
<feature type="chain" id="PRO_5046458220" evidence="2">
    <location>
        <begin position="16"/>
        <end position="351"/>
    </location>
</feature>
<evidence type="ECO:0000256" key="2">
    <source>
        <dbReference type="SAM" id="SignalP"/>
    </source>
</evidence>
<dbReference type="Proteomes" id="UP001217089">
    <property type="component" value="Unassembled WGS sequence"/>
</dbReference>
<reference evidence="3 4" key="1">
    <citation type="submission" date="2022-12" db="EMBL/GenBank/DDBJ databases">
        <title>Chromosome-level genome of Tegillarca granosa.</title>
        <authorList>
            <person name="Kim J."/>
        </authorList>
    </citation>
    <scope>NUCLEOTIDE SEQUENCE [LARGE SCALE GENOMIC DNA]</scope>
    <source>
        <strain evidence="3">Teg-2019</strain>
        <tissue evidence="3">Adductor muscle</tissue>
    </source>
</reference>
<evidence type="ECO:0000313" key="4">
    <source>
        <dbReference type="Proteomes" id="UP001217089"/>
    </source>
</evidence>
<evidence type="ECO:0000256" key="1">
    <source>
        <dbReference type="SAM" id="Phobius"/>
    </source>
</evidence>
<keyword evidence="1" id="KW-0812">Transmembrane</keyword>
<feature type="signal peptide" evidence="2">
    <location>
        <begin position="1"/>
        <end position="15"/>
    </location>
</feature>
<keyword evidence="1" id="KW-0472">Membrane</keyword>
<dbReference type="EMBL" id="JARBDR010000328">
    <property type="protein sequence ID" value="KAJ8316246.1"/>
    <property type="molecule type" value="Genomic_DNA"/>
</dbReference>
<keyword evidence="4" id="KW-1185">Reference proteome</keyword>
<proteinExistence type="predicted"/>
<dbReference type="InterPro" id="IPR036179">
    <property type="entry name" value="Ig-like_dom_sf"/>
</dbReference>
<name>A0ABQ9FHW0_TEGGR</name>
<gene>
    <name evidence="3" type="ORF">KUTeg_006260</name>
</gene>
<keyword evidence="1" id="KW-1133">Transmembrane helix</keyword>
<organism evidence="3 4">
    <name type="scientific">Tegillarca granosa</name>
    <name type="common">Malaysian cockle</name>
    <name type="synonym">Anadara granosa</name>
    <dbReference type="NCBI Taxonomy" id="220873"/>
    <lineage>
        <taxon>Eukaryota</taxon>
        <taxon>Metazoa</taxon>
        <taxon>Spiralia</taxon>
        <taxon>Lophotrochozoa</taxon>
        <taxon>Mollusca</taxon>
        <taxon>Bivalvia</taxon>
        <taxon>Autobranchia</taxon>
        <taxon>Pteriomorphia</taxon>
        <taxon>Arcoida</taxon>
        <taxon>Arcoidea</taxon>
        <taxon>Arcidae</taxon>
        <taxon>Tegillarca</taxon>
    </lineage>
</organism>